<reference evidence="6 7" key="1">
    <citation type="submission" date="2022-12" db="EMBL/GenBank/DDBJ databases">
        <title>Genomic features and morphological characterization of a novel Knufia sp. strain isolated from spacecraft assembly facility.</title>
        <authorList>
            <person name="Teixeira M."/>
            <person name="Chander A.M."/>
            <person name="Stajich J.E."/>
            <person name="Venkateswaran K."/>
        </authorList>
    </citation>
    <scope>NUCLEOTIDE SEQUENCE [LARGE SCALE GENOMIC DNA]</scope>
    <source>
        <strain evidence="6 7">FJI-L2-BK-P2</strain>
    </source>
</reference>
<dbReference type="EMBL" id="JAKLMC020000033">
    <property type="protein sequence ID" value="KAK5949688.1"/>
    <property type="molecule type" value="Genomic_DNA"/>
</dbReference>
<name>A0AAN8EEL2_9EURO</name>
<dbReference type="PANTHER" id="PTHR28082:SF2">
    <property type="entry name" value="CHY-TYPE DOMAIN-CONTAINING PROTEIN"/>
    <property type="match status" value="1"/>
</dbReference>
<feature type="domain" description="CHY-type" evidence="5">
    <location>
        <begin position="1"/>
        <end position="71"/>
    </location>
</feature>
<dbReference type="InterPro" id="IPR052604">
    <property type="entry name" value="Mito_Tim_assembly_helper"/>
</dbReference>
<dbReference type="GO" id="GO:0005758">
    <property type="term" value="C:mitochondrial intermembrane space"/>
    <property type="evidence" value="ECO:0007669"/>
    <property type="project" value="TreeGrafter"/>
</dbReference>
<dbReference type="PANTHER" id="PTHR28082">
    <property type="entry name" value="ZINC FINGER PROTEIN"/>
    <property type="match status" value="1"/>
</dbReference>
<keyword evidence="7" id="KW-1185">Reference proteome</keyword>
<evidence type="ECO:0000256" key="2">
    <source>
        <dbReference type="ARBA" id="ARBA00022771"/>
    </source>
</evidence>
<dbReference type="SUPFAM" id="SSF161219">
    <property type="entry name" value="CHY zinc finger-like"/>
    <property type="match status" value="1"/>
</dbReference>
<comment type="caution">
    <text evidence="6">The sequence shown here is derived from an EMBL/GenBank/DDBJ whole genome shotgun (WGS) entry which is preliminary data.</text>
</comment>
<evidence type="ECO:0000313" key="6">
    <source>
        <dbReference type="EMBL" id="KAK5949688.1"/>
    </source>
</evidence>
<sequence length="122" mass="14240">MCKHILNAQVSIRSPCCRKWFDCAQCHGEQENHELARTMEMTFVCKKCKKAFRKNMEEFEDSDEYCPHCDNHFVLEAKTPQAALKVESEDTRVDARMIKDDRARQKEYTSIFDVGESADRLG</sequence>
<dbReference type="Proteomes" id="UP001316803">
    <property type="component" value="Unassembled WGS sequence"/>
</dbReference>
<evidence type="ECO:0000256" key="1">
    <source>
        <dbReference type="ARBA" id="ARBA00022723"/>
    </source>
</evidence>
<dbReference type="Pfam" id="PF05495">
    <property type="entry name" value="zf-CHY"/>
    <property type="match status" value="1"/>
</dbReference>
<dbReference type="PROSITE" id="PS51266">
    <property type="entry name" value="ZF_CHY"/>
    <property type="match status" value="1"/>
</dbReference>
<dbReference type="AlphaFoldDB" id="A0AAN8EEL2"/>
<dbReference type="GO" id="GO:0045041">
    <property type="term" value="P:protein import into mitochondrial intermembrane space"/>
    <property type="evidence" value="ECO:0007669"/>
    <property type="project" value="TreeGrafter"/>
</dbReference>
<accession>A0AAN8EEL2</accession>
<keyword evidence="2 4" id="KW-0863">Zinc-finger</keyword>
<dbReference type="GO" id="GO:0008270">
    <property type="term" value="F:zinc ion binding"/>
    <property type="evidence" value="ECO:0007669"/>
    <property type="project" value="UniProtKB-KW"/>
</dbReference>
<protein>
    <recommendedName>
        <fullName evidence="5">CHY-type domain-containing protein</fullName>
    </recommendedName>
</protein>
<evidence type="ECO:0000256" key="4">
    <source>
        <dbReference type="PROSITE-ProRule" id="PRU00601"/>
    </source>
</evidence>
<evidence type="ECO:0000313" key="7">
    <source>
        <dbReference type="Proteomes" id="UP001316803"/>
    </source>
</evidence>
<evidence type="ECO:0000256" key="3">
    <source>
        <dbReference type="ARBA" id="ARBA00022833"/>
    </source>
</evidence>
<proteinExistence type="predicted"/>
<keyword evidence="3" id="KW-0862">Zinc</keyword>
<dbReference type="InterPro" id="IPR037274">
    <property type="entry name" value="Znf_CHY_sf"/>
</dbReference>
<evidence type="ECO:0000259" key="5">
    <source>
        <dbReference type="PROSITE" id="PS51266"/>
    </source>
</evidence>
<organism evidence="6 7">
    <name type="scientific">Knufia fluminis</name>
    <dbReference type="NCBI Taxonomy" id="191047"/>
    <lineage>
        <taxon>Eukaryota</taxon>
        <taxon>Fungi</taxon>
        <taxon>Dikarya</taxon>
        <taxon>Ascomycota</taxon>
        <taxon>Pezizomycotina</taxon>
        <taxon>Eurotiomycetes</taxon>
        <taxon>Chaetothyriomycetidae</taxon>
        <taxon>Chaetothyriales</taxon>
        <taxon>Trichomeriaceae</taxon>
        <taxon>Knufia</taxon>
    </lineage>
</organism>
<keyword evidence="1" id="KW-0479">Metal-binding</keyword>
<gene>
    <name evidence="6" type="ORF">OHC33_009285</name>
</gene>
<dbReference type="InterPro" id="IPR008913">
    <property type="entry name" value="Znf_CHY"/>
</dbReference>